<dbReference type="InterPro" id="IPR027417">
    <property type="entry name" value="P-loop_NTPase"/>
</dbReference>
<keyword evidence="2" id="KW-0378">Hydrolase</keyword>
<gene>
    <name evidence="2" type="ORF">QSH02_05635</name>
</gene>
<dbReference type="GO" id="GO:0005524">
    <property type="term" value="F:ATP binding"/>
    <property type="evidence" value="ECO:0007669"/>
    <property type="project" value="InterPro"/>
</dbReference>
<dbReference type="GeneID" id="83611937"/>
<dbReference type="InterPro" id="IPR006935">
    <property type="entry name" value="Helicase/UvrB_N"/>
</dbReference>
<dbReference type="SUPFAM" id="SSF52540">
    <property type="entry name" value="P-loop containing nucleoside triphosphate hydrolases"/>
    <property type="match status" value="2"/>
</dbReference>
<accession>A0AAW7CN90</accession>
<keyword evidence="2" id="KW-0347">Helicase</keyword>
<sequence length="1143" mass="125692">MHYSFSDSGSYIGVNRVRLNLAYHGRNTTFDVPEASKFDGGAYAADIKVLEALPVWTGTPNGLSLWQNQKEAIALGAAYVRVSQQTGEPEGALVKMPTGSGKSGVIAVLTRCLPKVRRALVLTPREGLVQQMHADIRRRFWANMGCAEPGNKVWSDSGVEPAAIEILLPNRARTEQICNMVEASDRTVLVGTLQALDKIRTERDKLRRQAAGVPLNEAKLAELTRLDRILDLLGTFDLVVVDEGHYEPAASWSRSVRELALPTILLSATPFRNDYKLFTVRGSFAYNFSFLKAADAKIVRDVCFATLDSQNGSATAINCFNEDIDQALADGDASAIKTFADQLLELAPLLTKDRPAGSKIIVRAASWSALATLQPLLSGSKQTDAVLIHDQVGKGDNRKLHPLRFVTVREAQKKAGEATFWLHQTKLLEGIDDPMFVAVAILDGFTNDRQLVQQIGRVLRSTDAKRQQIQMATVVARNAEQLARLKTSWAQYLAFEAAGEENLASIIPGEAYLPERIVPAMPDQQYVDGSFRQRLPVTGPLHRDDLLVPRRAAIFAIGPDFDATLAETETREGIVARNRFVVHPVDDLPEGVWGWTFFSVDESPYLSRHFVTEWQFGVTLMVRINDRLFVFDTDGVPFDANKIGVTRLDRQILVRLFGPSSNDRKVRITKLAATSLEMADRAIRATTTSTASFEDTFTDLLDAVLLPTNVAGYVGGTARYLGLSRSKVTDASVRRVGVDEYVRWATDIDRELTAATAGNRVFDRFAQLTTPDPEKAKNPRNILLDLQPLDDFGAFIADREGQPSTPKAPSLIDLCADIDDGQFQVTMSDGSKLGCSITYNPKSGRYAISSDELNAIFQQGFSASGMVMTLTERINAEQAFRVLTDEADKVYMHGKWAKAREIVSDRRVPALDVAVAVPALRDTFVEKGEAAWANGNVSKWQKESIFGLTAKYIGLTGPAPDDYAKALREFPLILLDDDGQEMADFILVSDSKVVLLHAKALGKDDGDESASVTAIQEVGRQVAASLGFFLTSSPQIENDRWQRAYTANKTTIPAPASGSIRIFRNTGGVAPADVADTVRAALRDRRIAKEVWLVAGRLLNIETARKRALANTLTNRTRQLLMYIDGLSTTCGRANARLRIFAH</sequence>
<keyword evidence="2" id="KW-0547">Nucleotide-binding</keyword>
<dbReference type="PROSITE" id="PS51192">
    <property type="entry name" value="HELICASE_ATP_BIND_1"/>
    <property type="match status" value="1"/>
</dbReference>
<keyword evidence="2" id="KW-0067">ATP-binding</keyword>
<name>A0AAW7CN90_9GAMM</name>
<evidence type="ECO:0000313" key="3">
    <source>
        <dbReference type="Proteomes" id="UP001224739"/>
    </source>
</evidence>
<dbReference type="AlphaFoldDB" id="A0AAW7CN90"/>
<comment type="caution">
    <text evidence="2">The sequence shown here is derived from an EMBL/GenBank/DDBJ whole genome shotgun (WGS) entry which is preliminary data.</text>
</comment>
<dbReference type="GO" id="GO:0004386">
    <property type="term" value="F:helicase activity"/>
    <property type="evidence" value="ECO:0007669"/>
    <property type="project" value="UniProtKB-KW"/>
</dbReference>
<dbReference type="Gene3D" id="3.40.50.300">
    <property type="entry name" value="P-loop containing nucleotide triphosphate hydrolases"/>
    <property type="match status" value="2"/>
</dbReference>
<dbReference type="GO" id="GO:0005829">
    <property type="term" value="C:cytosol"/>
    <property type="evidence" value="ECO:0007669"/>
    <property type="project" value="TreeGrafter"/>
</dbReference>
<reference evidence="2" key="1">
    <citation type="submission" date="2023-06" db="EMBL/GenBank/DDBJ databases">
        <title>Acute promotion of culturable opportunistic pathogens and persistent increase of antibiotic resistance following antibiotic exposure in mouse gut microbiota.</title>
        <authorList>
            <person name="Li L."/>
            <person name="Wang B."/>
            <person name="Sun Y."/>
            <person name="Wang M."/>
            <person name="Xu H."/>
        </authorList>
    </citation>
    <scope>NUCLEOTIDE SEQUENCE</scope>
    <source>
        <strain evidence="2">EPA10_1</strain>
    </source>
</reference>
<evidence type="ECO:0000259" key="1">
    <source>
        <dbReference type="PROSITE" id="PS51192"/>
    </source>
</evidence>
<dbReference type="RefSeq" id="WP_286038916.1">
    <property type="nucleotide sequence ID" value="NZ_JASVWJ010000012.1"/>
</dbReference>
<feature type="domain" description="Helicase ATP-binding" evidence="1">
    <location>
        <begin position="83"/>
        <end position="288"/>
    </location>
</feature>
<dbReference type="PANTHER" id="PTHR47396:SF1">
    <property type="entry name" value="ATP-DEPENDENT HELICASE IRC3-RELATED"/>
    <property type="match status" value="1"/>
</dbReference>
<dbReference type="Proteomes" id="UP001224739">
    <property type="component" value="Unassembled WGS sequence"/>
</dbReference>
<dbReference type="PANTHER" id="PTHR47396">
    <property type="entry name" value="TYPE I RESTRICTION ENZYME ECOKI R PROTEIN"/>
    <property type="match status" value="1"/>
</dbReference>
<dbReference type="Pfam" id="PF04851">
    <property type="entry name" value="ResIII"/>
    <property type="match status" value="1"/>
</dbReference>
<organism evidence="2 3">
    <name type="scientific">Proteus faecis</name>
    <dbReference type="NCBI Taxonomy" id="2050967"/>
    <lineage>
        <taxon>Bacteria</taxon>
        <taxon>Pseudomonadati</taxon>
        <taxon>Pseudomonadota</taxon>
        <taxon>Gammaproteobacteria</taxon>
        <taxon>Enterobacterales</taxon>
        <taxon>Morganellaceae</taxon>
        <taxon>Proteus</taxon>
    </lineage>
</organism>
<proteinExistence type="predicted"/>
<protein>
    <submittedName>
        <fullName evidence="2">DEAD/DEAH box helicase family protein</fullName>
    </submittedName>
</protein>
<dbReference type="GO" id="GO:0003677">
    <property type="term" value="F:DNA binding"/>
    <property type="evidence" value="ECO:0007669"/>
    <property type="project" value="InterPro"/>
</dbReference>
<dbReference type="InterPro" id="IPR014001">
    <property type="entry name" value="Helicase_ATP-bd"/>
</dbReference>
<dbReference type="SMART" id="SM00487">
    <property type="entry name" value="DEXDc"/>
    <property type="match status" value="1"/>
</dbReference>
<dbReference type="GO" id="GO:0016787">
    <property type="term" value="F:hydrolase activity"/>
    <property type="evidence" value="ECO:0007669"/>
    <property type="project" value="InterPro"/>
</dbReference>
<evidence type="ECO:0000313" key="2">
    <source>
        <dbReference type="EMBL" id="MDL5354324.1"/>
    </source>
</evidence>
<dbReference type="EMBL" id="JASVWL010000003">
    <property type="protein sequence ID" value="MDL5354324.1"/>
    <property type="molecule type" value="Genomic_DNA"/>
</dbReference>
<dbReference type="InterPro" id="IPR050742">
    <property type="entry name" value="Helicase_Restrict-Modif_Enz"/>
</dbReference>